<dbReference type="EMBL" id="MU266632">
    <property type="protein sequence ID" value="KAH7919767.1"/>
    <property type="molecule type" value="Genomic_DNA"/>
</dbReference>
<evidence type="ECO:0000313" key="1">
    <source>
        <dbReference type="EMBL" id="KAH7919767.1"/>
    </source>
</evidence>
<reference evidence="1" key="1">
    <citation type="journal article" date="2021" name="New Phytol.">
        <title>Evolutionary innovations through gain and loss of genes in the ectomycorrhizal Boletales.</title>
        <authorList>
            <person name="Wu G."/>
            <person name="Miyauchi S."/>
            <person name="Morin E."/>
            <person name="Kuo A."/>
            <person name="Drula E."/>
            <person name="Varga T."/>
            <person name="Kohler A."/>
            <person name="Feng B."/>
            <person name="Cao Y."/>
            <person name="Lipzen A."/>
            <person name="Daum C."/>
            <person name="Hundley H."/>
            <person name="Pangilinan J."/>
            <person name="Johnson J."/>
            <person name="Barry K."/>
            <person name="LaButti K."/>
            <person name="Ng V."/>
            <person name="Ahrendt S."/>
            <person name="Min B."/>
            <person name="Choi I.G."/>
            <person name="Park H."/>
            <person name="Plett J.M."/>
            <person name="Magnuson J."/>
            <person name="Spatafora J.W."/>
            <person name="Nagy L.G."/>
            <person name="Henrissat B."/>
            <person name="Grigoriev I.V."/>
            <person name="Yang Z.L."/>
            <person name="Xu J."/>
            <person name="Martin F.M."/>
        </authorList>
    </citation>
    <scope>NUCLEOTIDE SEQUENCE</scope>
    <source>
        <strain evidence="1">KUC20120723A-06</strain>
    </source>
</reference>
<comment type="caution">
    <text evidence="1">The sequence shown here is derived from an EMBL/GenBank/DDBJ whole genome shotgun (WGS) entry which is preliminary data.</text>
</comment>
<sequence length="65" mass="7494">MHTSVLTGRQWLDELLTGHPKHFYNIMGIERFVFCKLSRELQLKAGLCGTKHVTADEQLAIFLHL</sequence>
<feature type="non-terminal residue" evidence="1">
    <location>
        <position position="65"/>
    </location>
</feature>
<evidence type="ECO:0000313" key="2">
    <source>
        <dbReference type="Proteomes" id="UP000790709"/>
    </source>
</evidence>
<proteinExistence type="predicted"/>
<keyword evidence="2" id="KW-1185">Reference proteome</keyword>
<accession>A0ACB8B346</accession>
<organism evidence="1 2">
    <name type="scientific">Leucogyrophana mollusca</name>
    <dbReference type="NCBI Taxonomy" id="85980"/>
    <lineage>
        <taxon>Eukaryota</taxon>
        <taxon>Fungi</taxon>
        <taxon>Dikarya</taxon>
        <taxon>Basidiomycota</taxon>
        <taxon>Agaricomycotina</taxon>
        <taxon>Agaricomycetes</taxon>
        <taxon>Agaricomycetidae</taxon>
        <taxon>Boletales</taxon>
        <taxon>Boletales incertae sedis</taxon>
        <taxon>Leucogyrophana</taxon>
    </lineage>
</organism>
<name>A0ACB8B346_9AGAM</name>
<gene>
    <name evidence="1" type="ORF">BV22DRAFT_990648</name>
</gene>
<protein>
    <submittedName>
        <fullName evidence="1">Uncharacterized protein</fullName>
    </submittedName>
</protein>
<dbReference type="Proteomes" id="UP000790709">
    <property type="component" value="Unassembled WGS sequence"/>
</dbReference>